<comment type="similarity">
    <text evidence="3 13">Belongs to the membrane-bound acyltransferase family.</text>
</comment>
<proteinExistence type="inferred from homology"/>
<feature type="transmembrane region" description="Helical" evidence="14">
    <location>
        <begin position="144"/>
        <end position="162"/>
    </location>
</feature>
<feature type="transmembrane region" description="Helical" evidence="14">
    <location>
        <begin position="446"/>
        <end position="474"/>
    </location>
</feature>
<dbReference type="KEGG" id="bban:J4G43_030160"/>
<evidence type="ECO:0000256" key="4">
    <source>
        <dbReference type="ARBA" id="ARBA00016084"/>
    </source>
</evidence>
<feature type="transmembrane region" description="Helical" evidence="14">
    <location>
        <begin position="403"/>
        <end position="426"/>
    </location>
</feature>
<evidence type="ECO:0000256" key="6">
    <source>
        <dbReference type="ARBA" id="ARBA00022679"/>
    </source>
</evidence>
<evidence type="ECO:0000256" key="10">
    <source>
        <dbReference type="ARBA" id="ARBA00023136"/>
    </source>
</evidence>
<dbReference type="InterPro" id="IPR004299">
    <property type="entry name" value="MBOAT_fam"/>
</dbReference>
<dbReference type="EMBL" id="CP086136">
    <property type="protein sequence ID" value="UEM09004.1"/>
    <property type="molecule type" value="Genomic_DNA"/>
</dbReference>
<feature type="transmembrane region" description="Helical" evidence="14">
    <location>
        <begin position="308"/>
        <end position="338"/>
    </location>
</feature>
<feature type="transmembrane region" description="Helical" evidence="14">
    <location>
        <begin position="75"/>
        <end position="94"/>
    </location>
</feature>
<dbReference type="PIRSF" id="PIRSF500217">
    <property type="entry name" value="AlgI"/>
    <property type="match status" value="1"/>
</dbReference>
<dbReference type="InterPro" id="IPR028362">
    <property type="entry name" value="AlgI"/>
</dbReference>
<evidence type="ECO:0000256" key="14">
    <source>
        <dbReference type="SAM" id="Phobius"/>
    </source>
</evidence>
<comment type="subcellular location">
    <subcellularLocation>
        <location evidence="1">Cell membrane</location>
        <topology evidence="1">Multi-pass membrane protein</topology>
    </subcellularLocation>
</comment>
<dbReference type="InterPro" id="IPR051085">
    <property type="entry name" value="MB_O-acyltransferase"/>
</dbReference>
<evidence type="ECO:0000256" key="8">
    <source>
        <dbReference type="ARBA" id="ARBA00022841"/>
    </source>
</evidence>
<keyword evidence="7 14" id="KW-0812">Transmembrane</keyword>
<dbReference type="PANTHER" id="PTHR13285:SF23">
    <property type="entry name" value="TEICHOIC ACID D-ALANYLTRANSFERASE"/>
    <property type="match status" value="1"/>
</dbReference>
<dbReference type="Pfam" id="PF03062">
    <property type="entry name" value="MBOAT"/>
    <property type="match status" value="1"/>
</dbReference>
<evidence type="ECO:0000313" key="17">
    <source>
        <dbReference type="Proteomes" id="UP000664702"/>
    </source>
</evidence>
<evidence type="ECO:0000256" key="3">
    <source>
        <dbReference type="ARBA" id="ARBA00010323"/>
    </source>
</evidence>
<organism evidence="15">
    <name type="scientific">Bradyrhizobium barranii subsp. barranii</name>
    <dbReference type="NCBI Taxonomy" id="2823807"/>
    <lineage>
        <taxon>Bacteria</taxon>
        <taxon>Pseudomonadati</taxon>
        <taxon>Pseudomonadota</taxon>
        <taxon>Alphaproteobacteria</taxon>
        <taxon>Hyphomicrobiales</taxon>
        <taxon>Nitrobacteraceae</taxon>
        <taxon>Bradyrhizobium</taxon>
        <taxon>Bradyrhizobium barranii</taxon>
    </lineage>
</organism>
<accession>A0A939MFY0</accession>
<keyword evidence="6 13" id="KW-0808">Transferase</keyword>
<dbReference type="AlphaFoldDB" id="A0A939MFY0"/>
<feature type="transmembrane region" description="Helical" evidence="14">
    <location>
        <begin position="182"/>
        <end position="199"/>
    </location>
</feature>
<name>A0A939MFY0_9BRAD</name>
<keyword evidence="5 13" id="KW-1003">Cell membrane</keyword>
<feature type="transmembrane region" description="Helical" evidence="14">
    <location>
        <begin position="246"/>
        <end position="266"/>
    </location>
</feature>
<evidence type="ECO:0000313" key="15">
    <source>
        <dbReference type="EMBL" id="MBO1865382.1"/>
    </source>
</evidence>
<reference evidence="16 17" key="2">
    <citation type="journal article" date="2022" name="Int. J. Syst. Evol. Microbiol.">
        <title>Strains of Bradyrhizobium barranii sp. nov. associated with legumes native to Canada are symbionts of soybeans and belong to different subspecies (subsp. barranii subsp. nov. and subsp. apii subsp. nov.) and symbiovars (sv. glycinearum and sv. septentrionale).</title>
        <authorList>
            <person name="Bromfield E.S.P."/>
            <person name="Cloutier S."/>
            <person name="Wasai-Hara S."/>
            <person name="Minamisawa K."/>
        </authorList>
    </citation>
    <scope>NUCLEOTIDE SEQUENCE [LARGE SCALE GENOMIC DNA]</scope>
    <source>
        <strain evidence="16 17">144S4</strain>
    </source>
</reference>
<sequence>MLFSTTIFLFGFLPRALAATLLASFGPYWLFLLTLTGASAYFYAAHVPAYLGLLGASAAVNYIVATLVEKGRRRWLYLAGIALNLAPLGYFKYWDFAARNIDRVLGLPFTPSNIVLPLAISFITFEQIAFLSDVHAGRVERGSPLRYAAFISFFPKLIAGPIIRYTEMLPQFRAEKRPSLDLIITGLCIFSIGLFKKVAFADQLAPSADRIFGLASGQLVSGTDAALAIGAYAAQIYFDFSGYSDMAIGLACMLGLTLPINFFSPYKATSIIEFWRRWHITLSRFLRDYLYIPLGGNRGGTSRTYVNLFLVMTLGGLWHGAGFAFIIWGALHGVALIVNHAWNSIRPAALAGSRIMSLVGWTATTVIVLFGWIFFRAVDLATSRNMIESLFTPWTMSTLEPRAIHLLGFCWLLILACPNTAQLFRFSFLLKGSESDYLRQIPAAKLWLVALSGTLLFFSLVIMVSGTPNAFIYFQF</sequence>
<evidence type="ECO:0000256" key="9">
    <source>
        <dbReference type="ARBA" id="ARBA00022989"/>
    </source>
</evidence>
<evidence type="ECO:0000313" key="16">
    <source>
        <dbReference type="EMBL" id="UEM09004.1"/>
    </source>
</evidence>
<feature type="transmembrane region" description="Helical" evidence="14">
    <location>
        <begin position="358"/>
        <end position="382"/>
    </location>
</feature>
<dbReference type="GO" id="GO:0016746">
    <property type="term" value="F:acyltransferase activity"/>
    <property type="evidence" value="ECO:0007669"/>
    <property type="project" value="UniProtKB-KW"/>
</dbReference>
<dbReference type="RefSeq" id="WP_208087187.1">
    <property type="nucleotide sequence ID" value="NZ_CP086136.1"/>
</dbReference>
<dbReference type="PIRSF" id="PIRSF016636">
    <property type="entry name" value="AlgI_DltB"/>
    <property type="match status" value="1"/>
</dbReference>
<dbReference type="PANTHER" id="PTHR13285">
    <property type="entry name" value="ACYLTRANSFERASE"/>
    <property type="match status" value="1"/>
</dbReference>
<comment type="pathway">
    <text evidence="2">Glycan biosynthesis; alginate biosynthesis.</text>
</comment>
<evidence type="ECO:0000256" key="12">
    <source>
        <dbReference type="ARBA" id="ARBA00031030"/>
    </source>
</evidence>
<evidence type="ECO:0000256" key="13">
    <source>
        <dbReference type="PIRNR" id="PIRNR016636"/>
    </source>
</evidence>
<feature type="transmembrane region" description="Helical" evidence="14">
    <location>
        <begin position="211"/>
        <end position="234"/>
    </location>
</feature>
<dbReference type="GO" id="GO:0005886">
    <property type="term" value="C:plasma membrane"/>
    <property type="evidence" value="ECO:0007669"/>
    <property type="project" value="UniProtKB-SubCell"/>
</dbReference>
<dbReference type="InterPro" id="IPR024194">
    <property type="entry name" value="Ac/AlaTfrase_AlgI/DltB"/>
</dbReference>
<dbReference type="Proteomes" id="UP000664702">
    <property type="component" value="Chromosome"/>
</dbReference>
<keyword evidence="10 13" id="KW-0472">Membrane</keyword>
<keyword evidence="9 14" id="KW-1133">Transmembrane helix</keyword>
<evidence type="ECO:0000256" key="7">
    <source>
        <dbReference type="ARBA" id="ARBA00022692"/>
    </source>
</evidence>
<feature type="transmembrane region" description="Helical" evidence="14">
    <location>
        <begin position="114"/>
        <end position="132"/>
    </location>
</feature>
<feature type="transmembrane region" description="Helical" evidence="14">
    <location>
        <begin position="42"/>
        <end position="63"/>
    </location>
</feature>
<gene>
    <name evidence="16" type="ORF">J4G43_030160</name>
    <name evidence="15" type="ORF">J4G43_32135</name>
</gene>
<keyword evidence="8" id="KW-0016">Alginate biosynthesis</keyword>
<dbReference type="GO" id="GO:0042121">
    <property type="term" value="P:alginic acid biosynthetic process"/>
    <property type="evidence" value="ECO:0007669"/>
    <property type="project" value="UniProtKB-KW"/>
</dbReference>
<evidence type="ECO:0000256" key="5">
    <source>
        <dbReference type="ARBA" id="ARBA00022475"/>
    </source>
</evidence>
<dbReference type="EMBL" id="JAGEMI010000001">
    <property type="protein sequence ID" value="MBO1865382.1"/>
    <property type="molecule type" value="Genomic_DNA"/>
</dbReference>
<keyword evidence="11 13" id="KW-0012">Acyltransferase</keyword>
<evidence type="ECO:0000256" key="11">
    <source>
        <dbReference type="ARBA" id="ARBA00023315"/>
    </source>
</evidence>
<reference evidence="15" key="1">
    <citation type="submission" date="2021-03" db="EMBL/GenBank/DDBJ databases">
        <title>Whole Genome Sequence of Bradyrhizobium sp. Strain 144S4.</title>
        <authorList>
            <person name="Bromfield E.S.P."/>
            <person name="Cloutier S."/>
        </authorList>
    </citation>
    <scope>NUCLEOTIDE SEQUENCE [LARGE SCALE GENOMIC DNA]</scope>
    <source>
        <strain evidence="15">144S4</strain>
    </source>
</reference>
<evidence type="ECO:0000256" key="2">
    <source>
        <dbReference type="ARBA" id="ARBA00005182"/>
    </source>
</evidence>
<evidence type="ECO:0000256" key="1">
    <source>
        <dbReference type="ARBA" id="ARBA00004651"/>
    </source>
</evidence>
<protein>
    <recommendedName>
        <fullName evidence="4">Probable alginate O-acetylase AlgI</fullName>
    </recommendedName>
    <alternativeName>
        <fullName evidence="12">Alginate biosynthesis protein AlgI</fullName>
    </alternativeName>
</protein>